<dbReference type="GO" id="GO:0004730">
    <property type="term" value="F:pseudouridylate synthase activity"/>
    <property type="evidence" value="ECO:0007669"/>
    <property type="project" value="InterPro"/>
</dbReference>
<organism evidence="6 7">
    <name type="scientific">Geodia barretti</name>
    <name type="common">Barrett's horny sponge</name>
    <dbReference type="NCBI Taxonomy" id="519541"/>
    <lineage>
        <taxon>Eukaryota</taxon>
        <taxon>Metazoa</taxon>
        <taxon>Porifera</taxon>
        <taxon>Demospongiae</taxon>
        <taxon>Heteroscleromorpha</taxon>
        <taxon>Tetractinellida</taxon>
        <taxon>Astrophorina</taxon>
        <taxon>Geodiidae</taxon>
        <taxon>Geodia</taxon>
    </lineage>
</organism>
<feature type="non-terminal residue" evidence="6">
    <location>
        <position position="1"/>
    </location>
</feature>
<dbReference type="SUPFAM" id="SSF110581">
    <property type="entry name" value="Indigoidine synthase A-like"/>
    <property type="match status" value="1"/>
</dbReference>
<dbReference type="HAMAP" id="MF_01876">
    <property type="entry name" value="PsiMP_glycosidase"/>
    <property type="match status" value="1"/>
</dbReference>
<reference evidence="6" key="1">
    <citation type="submission" date="2023-03" db="EMBL/GenBank/DDBJ databases">
        <authorList>
            <person name="Steffen K."/>
            <person name="Cardenas P."/>
        </authorList>
    </citation>
    <scope>NUCLEOTIDE SEQUENCE</scope>
</reference>
<evidence type="ECO:0000256" key="4">
    <source>
        <dbReference type="ARBA" id="ARBA00023239"/>
    </source>
</evidence>
<keyword evidence="2" id="KW-0378">Hydrolase</keyword>
<evidence type="ECO:0000313" key="7">
    <source>
        <dbReference type="Proteomes" id="UP001174909"/>
    </source>
</evidence>
<evidence type="ECO:0000256" key="2">
    <source>
        <dbReference type="ARBA" id="ARBA00022801"/>
    </source>
</evidence>
<proteinExistence type="inferred from homology"/>
<name>A0AA35VV25_GEOBA</name>
<evidence type="ECO:0000256" key="3">
    <source>
        <dbReference type="ARBA" id="ARBA00023211"/>
    </source>
</evidence>
<protein>
    <submittedName>
        <fullName evidence="6">Pseudouridine-5'-phosphate glycosidase</fullName>
    </submittedName>
</protein>
<dbReference type="GO" id="GO:0046872">
    <property type="term" value="F:metal ion binding"/>
    <property type="evidence" value="ECO:0007669"/>
    <property type="project" value="UniProtKB-KW"/>
</dbReference>
<dbReference type="InterPro" id="IPR007342">
    <property type="entry name" value="PsuG"/>
</dbReference>
<dbReference type="GO" id="GO:0016798">
    <property type="term" value="F:hydrolase activity, acting on glycosyl bonds"/>
    <property type="evidence" value="ECO:0007669"/>
    <property type="project" value="UniProtKB-KW"/>
</dbReference>
<keyword evidence="1" id="KW-0479">Metal-binding</keyword>
<dbReference type="Gene3D" id="3.40.1790.10">
    <property type="entry name" value="Indigoidine synthase domain"/>
    <property type="match status" value="1"/>
</dbReference>
<evidence type="ECO:0000256" key="5">
    <source>
        <dbReference type="ARBA" id="ARBA00023295"/>
    </source>
</evidence>
<comment type="caution">
    <text evidence="6">The sequence shown here is derived from an EMBL/GenBank/DDBJ whole genome shotgun (WGS) entry which is preliminary data.</text>
</comment>
<dbReference type="AlphaFoldDB" id="A0AA35VV25"/>
<evidence type="ECO:0000256" key="1">
    <source>
        <dbReference type="ARBA" id="ARBA00022723"/>
    </source>
</evidence>
<evidence type="ECO:0000313" key="6">
    <source>
        <dbReference type="EMBL" id="CAI7993810.1"/>
    </source>
</evidence>
<dbReference type="PANTHER" id="PTHR42909:SF1">
    <property type="entry name" value="CARBOHYDRATE KINASE PFKB DOMAIN-CONTAINING PROTEIN"/>
    <property type="match status" value="1"/>
</dbReference>
<dbReference type="GO" id="GO:0005737">
    <property type="term" value="C:cytoplasm"/>
    <property type="evidence" value="ECO:0007669"/>
    <property type="project" value="TreeGrafter"/>
</dbReference>
<accession>A0AA35VV25</accession>
<dbReference type="EMBL" id="CASHTH010000199">
    <property type="protein sequence ID" value="CAI7993810.1"/>
    <property type="molecule type" value="Genomic_DNA"/>
</dbReference>
<keyword evidence="7" id="KW-1185">Reference proteome</keyword>
<dbReference type="PANTHER" id="PTHR42909">
    <property type="entry name" value="ZGC:136858"/>
    <property type="match status" value="1"/>
</dbReference>
<sequence length="333" mass="35417">MWSRAGGLRRLQRICSLSSYHMRSSLPRILHYSRSCTTSSHMEVSREVANAVAMGYPVVALETTLVTHGLPYPDNINIAREMEEIVRSNDVIPATIGVLDGKIYVGMTNDQLEQLADMAHVGKAVKISRRDLAHTISQEKSGGTTVAATMMCAERAGVKIFVTGGLGGVHRGGETTMDVSADVVELGRTPVAVVCAGIKSILDIGRSLEVLETEGVAVATLGESPDFPAFFSRSSGYKAPFCVESETAAARLIDVSIGLGVGSGVVIAVPIPEELSAEGREVEEAIQVALQAAESEGIKGKEVTPYVLQRVNQLTGGKSRQASKPSPLFLHRS</sequence>
<keyword evidence="5 6" id="KW-0326">Glycosidase</keyword>
<gene>
    <name evidence="6" type="ORF">GBAR_LOCUS1328</name>
</gene>
<keyword evidence="3" id="KW-0464">Manganese</keyword>
<dbReference type="InterPro" id="IPR022830">
    <property type="entry name" value="Indigdn_synthA-like"/>
</dbReference>
<keyword evidence="4" id="KW-0456">Lyase</keyword>
<dbReference type="Pfam" id="PF04227">
    <property type="entry name" value="Indigoidine_A"/>
    <property type="match status" value="1"/>
</dbReference>
<dbReference type="Proteomes" id="UP001174909">
    <property type="component" value="Unassembled WGS sequence"/>
</dbReference>